<evidence type="ECO:0000313" key="1">
    <source>
        <dbReference type="EMBL" id="KAG0529355.1"/>
    </source>
</evidence>
<organism evidence="1 2">
    <name type="scientific">Sorghum bicolor</name>
    <name type="common">Sorghum</name>
    <name type="synonym">Sorghum vulgare</name>
    <dbReference type="NCBI Taxonomy" id="4558"/>
    <lineage>
        <taxon>Eukaryota</taxon>
        <taxon>Viridiplantae</taxon>
        <taxon>Streptophyta</taxon>
        <taxon>Embryophyta</taxon>
        <taxon>Tracheophyta</taxon>
        <taxon>Spermatophyta</taxon>
        <taxon>Magnoliopsida</taxon>
        <taxon>Liliopsida</taxon>
        <taxon>Poales</taxon>
        <taxon>Poaceae</taxon>
        <taxon>PACMAD clade</taxon>
        <taxon>Panicoideae</taxon>
        <taxon>Andropogonodae</taxon>
        <taxon>Andropogoneae</taxon>
        <taxon>Sorghinae</taxon>
        <taxon>Sorghum</taxon>
    </lineage>
</organism>
<gene>
    <name evidence="1" type="ORF">BDA96_05G091500</name>
</gene>
<name>A0A921QY87_SORBI</name>
<dbReference type="AlphaFoldDB" id="A0A921QY87"/>
<dbReference type="EMBL" id="CM027684">
    <property type="protein sequence ID" value="KAG0529355.1"/>
    <property type="molecule type" value="Genomic_DNA"/>
</dbReference>
<evidence type="ECO:0000313" key="2">
    <source>
        <dbReference type="Proteomes" id="UP000807115"/>
    </source>
</evidence>
<reference evidence="1" key="2">
    <citation type="submission" date="2020-10" db="EMBL/GenBank/DDBJ databases">
        <authorList>
            <person name="Cooper E.A."/>
            <person name="Brenton Z.W."/>
            <person name="Flinn B.S."/>
            <person name="Jenkins J."/>
            <person name="Shu S."/>
            <person name="Flowers D."/>
            <person name="Luo F."/>
            <person name="Wang Y."/>
            <person name="Xia P."/>
            <person name="Barry K."/>
            <person name="Daum C."/>
            <person name="Lipzen A."/>
            <person name="Yoshinaga Y."/>
            <person name="Schmutz J."/>
            <person name="Saski C."/>
            <person name="Vermerris W."/>
            <person name="Kresovich S."/>
        </authorList>
    </citation>
    <scope>NUCLEOTIDE SEQUENCE</scope>
</reference>
<dbReference type="Proteomes" id="UP000807115">
    <property type="component" value="Chromosome 5"/>
</dbReference>
<sequence length="105" mass="11172">MFCAAPRSTLCFAHSRAPPLPSLPSLLLRCSLPPSSRAAGSIRASHSTLATGPLPKLPPRDCDAGALLFWASARLLLYFSCRVPGRVKLIVPCTAARVLRFIASS</sequence>
<comment type="caution">
    <text evidence="1">The sequence shown here is derived from an EMBL/GenBank/DDBJ whole genome shotgun (WGS) entry which is preliminary data.</text>
</comment>
<reference evidence="1" key="1">
    <citation type="journal article" date="2019" name="BMC Genomics">
        <title>A new reference genome for Sorghum bicolor reveals high levels of sequence similarity between sweet and grain genotypes: implications for the genetics of sugar metabolism.</title>
        <authorList>
            <person name="Cooper E.A."/>
            <person name="Brenton Z.W."/>
            <person name="Flinn B.S."/>
            <person name="Jenkins J."/>
            <person name="Shu S."/>
            <person name="Flowers D."/>
            <person name="Luo F."/>
            <person name="Wang Y."/>
            <person name="Xia P."/>
            <person name="Barry K."/>
            <person name="Daum C."/>
            <person name="Lipzen A."/>
            <person name="Yoshinaga Y."/>
            <person name="Schmutz J."/>
            <person name="Saski C."/>
            <person name="Vermerris W."/>
            <person name="Kresovich S."/>
        </authorList>
    </citation>
    <scope>NUCLEOTIDE SEQUENCE</scope>
</reference>
<protein>
    <submittedName>
        <fullName evidence="1">Uncharacterized protein</fullName>
    </submittedName>
</protein>
<accession>A0A921QY87</accession>
<proteinExistence type="predicted"/>